<evidence type="ECO:0000256" key="1">
    <source>
        <dbReference type="SAM" id="MobiDB-lite"/>
    </source>
</evidence>
<protein>
    <submittedName>
        <fullName evidence="2">Uncharacterized protein</fullName>
    </submittedName>
</protein>
<dbReference type="Proteomes" id="UP001152622">
    <property type="component" value="Chromosome 13"/>
</dbReference>
<name>A0A9Q1ES60_SYNKA</name>
<organism evidence="2 3">
    <name type="scientific">Synaphobranchus kaupii</name>
    <name type="common">Kaup's arrowtooth eel</name>
    <dbReference type="NCBI Taxonomy" id="118154"/>
    <lineage>
        <taxon>Eukaryota</taxon>
        <taxon>Metazoa</taxon>
        <taxon>Chordata</taxon>
        <taxon>Craniata</taxon>
        <taxon>Vertebrata</taxon>
        <taxon>Euteleostomi</taxon>
        <taxon>Actinopterygii</taxon>
        <taxon>Neopterygii</taxon>
        <taxon>Teleostei</taxon>
        <taxon>Anguilliformes</taxon>
        <taxon>Synaphobranchidae</taxon>
        <taxon>Synaphobranchus</taxon>
    </lineage>
</organism>
<accession>A0A9Q1ES60</accession>
<comment type="caution">
    <text evidence="2">The sequence shown here is derived from an EMBL/GenBank/DDBJ whole genome shotgun (WGS) entry which is preliminary data.</text>
</comment>
<keyword evidence="3" id="KW-1185">Reference proteome</keyword>
<proteinExistence type="predicted"/>
<reference evidence="2" key="1">
    <citation type="journal article" date="2023" name="Science">
        <title>Genome structures resolve the early diversification of teleost fishes.</title>
        <authorList>
            <person name="Parey E."/>
            <person name="Louis A."/>
            <person name="Montfort J."/>
            <person name="Bouchez O."/>
            <person name="Roques C."/>
            <person name="Iampietro C."/>
            <person name="Lluch J."/>
            <person name="Castinel A."/>
            <person name="Donnadieu C."/>
            <person name="Desvignes T."/>
            <person name="Floi Bucao C."/>
            <person name="Jouanno E."/>
            <person name="Wen M."/>
            <person name="Mejri S."/>
            <person name="Dirks R."/>
            <person name="Jansen H."/>
            <person name="Henkel C."/>
            <person name="Chen W.J."/>
            <person name="Zahm M."/>
            <person name="Cabau C."/>
            <person name="Klopp C."/>
            <person name="Thompson A.W."/>
            <person name="Robinson-Rechavi M."/>
            <person name="Braasch I."/>
            <person name="Lecointre G."/>
            <person name="Bobe J."/>
            <person name="Postlethwait J.H."/>
            <person name="Berthelot C."/>
            <person name="Roest Crollius H."/>
            <person name="Guiguen Y."/>
        </authorList>
    </citation>
    <scope>NUCLEOTIDE SEQUENCE</scope>
    <source>
        <strain evidence="2">WJC10195</strain>
    </source>
</reference>
<evidence type="ECO:0000313" key="3">
    <source>
        <dbReference type="Proteomes" id="UP001152622"/>
    </source>
</evidence>
<dbReference type="EMBL" id="JAINUF010000013">
    <property type="protein sequence ID" value="KAJ8344046.1"/>
    <property type="molecule type" value="Genomic_DNA"/>
</dbReference>
<sequence length="136" mass="14259">MNCEARVPAQGTWESIPRESHDTLGVIRAHGSMTEHPTANGGRSVGGNRSGAPPPACQFHLGSRAAEGIYERDLNACRAQGGHSPNVSASSSRPPHPQPPPVGHAQRPKVSQTGSAQQPERSQREVSSNTSVQGQG</sequence>
<feature type="region of interest" description="Disordered" evidence="1">
    <location>
        <begin position="76"/>
        <end position="136"/>
    </location>
</feature>
<feature type="compositionally biased region" description="Polar residues" evidence="1">
    <location>
        <begin position="109"/>
        <end position="136"/>
    </location>
</feature>
<feature type="region of interest" description="Disordered" evidence="1">
    <location>
        <begin position="1"/>
        <end position="56"/>
    </location>
</feature>
<dbReference type="AlphaFoldDB" id="A0A9Q1ES60"/>
<evidence type="ECO:0000313" key="2">
    <source>
        <dbReference type="EMBL" id="KAJ8344046.1"/>
    </source>
</evidence>
<gene>
    <name evidence="2" type="ORF">SKAU_G00313750</name>
</gene>